<dbReference type="GO" id="GO:0045159">
    <property type="term" value="F:myosin II binding"/>
    <property type="evidence" value="ECO:0007669"/>
    <property type="project" value="TreeGrafter"/>
</dbReference>
<evidence type="ECO:0000256" key="4">
    <source>
        <dbReference type="ARBA" id="ARBA00022737"/>
    </source>
</evidence>
<sequence>MLRFLRSHIHPAGDFRNADVHDFFEYTPMKRTVPSMHCSSQHIIVDFFYEMGPNLQSLRHGFPQLVSSLAYDYILGLMAVGTSDGQVRIFGAENVEWSSTTPRNTPIAHMYFAAGLGTLIVNGDIIERTTATTEDRLKRITCCEMQNVQNPANARLFIGTITGNIFGLCAASLEFTEVLLFEETVAKSINPSKDFGRSANQIMVNPTDSTQVLIAFNSHIVVHYNLLNSEVLHHWTVQQAITSLAWHVDGEYFICSHSDGSLGTWKIQCVEPVEASVIPFGPFPCTSINKVQWICASSHPSPIKLYTGGMPRASYGDRYTLTAMSEGKMVVFDFGSAVVDFVVVPSLRNQKNADYKNCLALMVLCEQELICIDLTDGSWPLLNLPYLQPIHSSQITCVMHYSNIEEHVWKGLIKASEAQNKLSSRCKWPVHAGGDAQTPAPCAATNSEKRQLLITGQVFCDVHEDGTIKFWSTGSVSLRYLLKINTAKEFEGCFSNVEFSGNSVEVSNNGASDEDSNEITDWPPFRKVGTYDPFCDDPRLAIQKVYFDVTSGQLVTGGRAGHVIVYDLDDESSASLTVMRAEYEVTEKSKLLTNINQLALPPRRAPLAYAIGYQPFKIDQNRSYLIQLRPPVAITAVASLRTRNLLAFGCEYGFVMCDLKSQATLISRCLITSKELTDVNTLSRFKSMKKSIRQSFRRKKKVPQDEIHSVEPACSVTNDDIDELRPVERQIISRTEAPLNVGDPAVSAVRVLRFFHTNILSTASRTDSLWIGTNGGIIFAYAISDDALKPEDVCVLVKEVQLQHRAPVIDFTCATIDGSQLIKGLTGTERLIIYTEEQIKTFALPTMKPTRFRYKFTGVEGSRIRKAQLLTLRSATNRKLYEKFIIIITNQGELFLFSALTIKQYLKIHFTKASDVEGIASAVLSENGEIFFLRPGASEFQRASVATLQHNNLISPLKDSDFPKFNY</sequence>
<dbReference type="Proteomes" id="UP000050640">
    <property type="component" value="Unplaced"/>
</dbReference>
<dbReference type="GO" id="GO:0030864">
    <property type="term" value="C:cortical actin cytoskeleton"/>
    <property type="evidence" value="ECO:0007669"/>
    <property type="project" value="TreeGrafter"/>
</dbReference>
<dbReference type="GO" id="GO:0006887">
    <property type="term" value="P:exocytosis"/>
    <property type="evidence" value="ECO:0007669"/>
    <property type="project" value="UniProtKB-KW"/>
</dbReference>
<dbReference type="Pfam" id="PF08366">
    <property type="entry name" value="LLGL"/>
    <property type="match status" value="1"/>
</dbReference>
<dbReference type="InterPro" id="IPR001680">
    <property type="entry name" value="WD40_rpt"/>
</dbReference>
<dbReference type="AlphaFoldDB" id="A0A158Q8B9"/>
<dbReference type="Gene3D" id="2.130.10.10">
    <property type="entry name" value="YVTN repeat-like/Quinoprotein amine dehydrogenase"/>
    <property type="match status" value="1"/>
</dbReference>
<dbReference type="GO" id="GO:0032878">
    <property type="term" value="P:regulation of establishment or maintenance of cell polarity"/>
    <property type="evidence" value="ECO:0007669"/>
    <property type="project" value="TreeGrafter"/>
</dbReference>
<dbReference type="PANTHER" id="PTHR10241:SF29">
    <property type="entry name" value="LETHAL(2) GIANT LARVAE PROTEIN"/>
    <property type="match status" value="1"/>
</dbReference>
<dbReference type="GO" id="GO:0008593">
    <property type="term" value="P:regulation of Notch signaling pathway"/>
    <property type="evidence" value="ECO:0007669"/>
    <property type="project" value="TreeGrafter"/>
</dbReference>
<reference evidence="7" key="1">
    <citation type="submission" date="2016-04" db="UniProtKB">
        <authorList>
            <consortium name="WormBaseParasite"/>
        </authorList>
    </citation>
    <scope>IDENTIFICATION</scope>
</reference>
<evidence type="ECO:0000256" key="2">
    <source>
        <dbReference type="ARBA" id="ARBA00022483"/>
    </source>
</evidence>
<dbReference type="GO" id="GO:0051294">
    <property type="term" value="P:establishment of spindle orientation"/>
    <property type="evidence" value="ECO:0007669"/>
    <property type="project" value="TreeGrafter"/>
</dbReference>
<dbReference type="InterPro" id="IPR000664">
    <property type="entry name" value="Lethal2_giant"/>
</dbReference>
<protein>
    <submittedName>
        <fullName evidence="7">LLGL domain-containing protein</fullName>
    </submittedName>
</protein>
<dbReference type="GO" id="GO:0005096">
    <property type="term" value="F:GTPase activator activity"/>
    <property type="evidence" value="ECO:0007669"/>
    <property type="project" value="TreeGrafter"/>
</dbReference>
<dbReference type="GO" id="GO:0006893">
    <property type="term" value="P:Golgi to plasma membrane transport"/>
    <property type="evidence" value="ECO:0007669"/>
    <property type="project" value="TreeGrafter"/>
</dbReference>
<name>A0A158Q8B9_9BILA</name>
<keyword evidence="4" id="KW-0677">Repeat</keyword>
<dbReference type="STRING" id="1147741.A0A158Q8B9"/>
<evidence type="ECO:0000313" key="6">
    <source>
        <dbReference type="Proteomes" id="UP000050640"/>
    </source>
</evidence>
<evidence type="ECO:0000313" key="7">
    <source>
        <dbReference type="WBParaSite" id="EEL_0000707301-mRNA-1"/>
    </source>
</evidence>
<organism evidence="6 7">
    <name type="scientific">Elaeophora elaphi</name>
    <dbReference type="NCBI Taxonomy" id="1147741"/>
    <lineage>
        <taxon>Eukaryota</taxon>
        <taxon>Metazoa</taxon>
        <taxon>Ecdysozoa</taxon>
        <taxon>Nematoda</taxon>
        <taxon>Chromadorea</taxon>
        <taxon>Rhabditida</taxon>
        <taxon>Spirurina</taxon>
        <taxon>Spiruromorpha</taxon>
        <taxon>Filarioidea</taxon>
        <taxon>Onchocercidae</taxon>
        <taxon>Elaeophora</taxon>
    </lineage>
</organism>
<dbReference type="Pfam" id="PF00400">
    <property type="entry name" value="WD40"/>
    <property type="match status" value="1"/>
</dbReference>
<dbReference type="InterPro" id="IPR015943">
    <property type="entry name" value="WD40/YVTN_repeat-like_dom_sf"/>
</dbReference>
<evidence type="ECO:0000259" key="5">
    <source>
        <dbReference type="Pfam" id="PF08366"/>
    </source>
</evidence>
<keyword evidence="3" id="KW-0853">WD repeat</keyword>
<dbReference type="PANTHER" id="PTHR10241">
    <property type="entry name" value="LETHAL 2 GIANT LARVAE PROTEIN"/>
    <property type="match status" value="1"/>
</dbReference>
<evidence type="ECO:0000256" key="1">
    <source>
        <dbReference type="ARBA" id="ARBA00008070"/>
    </source>
</evidence>
<dbReference type="WBParaSite" id="EEL_0000707301-mRNA-1">
    <property type="protein sequence ID" value="EEL_0000707301-mRNA-1"/>
    <property type="gene ID" value="EEL_0000707301"/>
</dbReference>
<comment type="similarity">
    <text evidence="1">Belongs to the WD repeat L(2)GL family.</text>
</comment>
<accession>A0A158Q8B9</accession>
<proteinExistence type="inferred from homology"/>
<dbReference type="InterPro" id="IPR036322">
    <property type="entry name" value="WD40_repeat_dom_sf"/>
</dbReference>
<evidence type="ECO:0000256" key="3">
    <source>
        <dbReference type="ARBA" id="ARBA00022574"/>
    </source>
</evidence>
<feature type="domain" description="Lethal giant larvae homologue 2" evidence="5">
    <location>
        <begin position="277"/>
        <end position="380"/>
    </location>
</feature>
<dbReference type="GO" id="GO:0005886">
    <property type="term" value="C:plasma membrane"/>
    <property type="evidence" value="ECO:0007669"/>
    <property type="project" value="TreeGrafter"/>
</dbReference>
<keyword evidence="6" id="KW-1185">Reference proteome</keyword>
<dbReference type="SMART" id="SM00320">
    <property type="entry name" value="WD40"/>
    <property type="match status" value="3"/>
</dbReference>
<dbReference type="GO" id="GO:0030866">
    <property type="term" value="P:cortical actin cytoskeleton organization"/>
    <property type="evidence" value="ECO:0007669"/>
    <property type="project" value="TreeGrafter"/>
</dbReference>
<dbReference type="SUPFAM" id="SSF50978">
    <property type="entry name" value="WD40 repeat-like"/>
    <property type="match status" value="2"/>
</dbReference>
<keyword evidence="2" id="KW-0268">Exocytosis</keyword>
<dbReference type="GO" id="GO:0019905">
    <property type="term" value="F:syntaxin binding"/>
    <property type="evidence" value="ECO:0007669"/>
    <property type="project" value="TreeGrafter"/>
</dbReference>
<dbReference type="PRINTS" id="PR00962">
    <property type="entry name" value="LETHAL2GIANT"/>
</dbReference>
<dbReference type="InterPro" id="IPR013577">
    <property type="entry name" value="LLGL2"/>
</dbReference>